<feature type="binding site" evidence="2">
    <location>
        <position position="107"/>
    </location>
    <ligand>
        <name>Mn(2+)</name>
        <dbReference type="ChEBI" id="CHEBI:29035"/>
        <label>2</label>
    </ligand>
</feature>
<dbReference type="NCBIfam" id="TIGR01891">
    <property type="entry name" value="amidohydrolases"/>
    <property type="match status" value="1"/>
</dbReference>
<dbReference type="AlphaFoldDB" id="A0A316ABX1"/>
<dbReference type="InterPro" id="IPR036264">
    <property type="entry name" value="Bact_exopeptidase_dim_dom"/>
</dbReference>
<proteinExistence type="predicted"/>
<organism evidence="4 5">
    <name type="scientific">Dyadobacter jejuensis</name>
    <dbReference type="NCBI Taxonomy" id="1082580"/>
    <lineage>
        <taxon>Bacteria</taxon>
        <taxon>Pseudomonadati</taxon>
        <taxon>Bacteroidota</taxon>
        <taxon>Cytophagia</taxon>
        <taxon>Cytophagales</taxon>
        <taxon>Spirosomataceae</taxon>
        <taxon>Dyadobacter</taxon>
    </lineage>
</organism>
<comment type="caution">
    <text evidence="4">The sequence shown here is derived from an EMBL/GenBank/DDBJ whole genome shotgun (WGS) entry which is preliminary data.</text>
</comment>
<feature type="binding site" evidence="2">
    <location>
        <position position="170"/>
    </location>
    <ligand>
        <name>Mn(2+)</name>
        <dbReference type="ChEBI" id="CHEBI:29035"/>
        <label>2</label>
    </ligand>
</feature>
<comment type="cofactor">
    <cofactor evidence="2">
        <name>Mn(2+)</name>
        <dbReference type="ChEBI" id="CHEBI:29035"/>
    </cofactor>
    <text evidence="2">The Mn(2+) ion enhances activity.</text>
</comment>
<accession>A0A316ABX1</accession>
<evidence type="ECO:0000313" key="5">
    <source>
        <dbReference type="Proteomes" id="UP000245880"/>
    </source>
</evidence>
<dbReference type="RefSeq" id="WP_109677218.1">
    <property type="nucleotide sequence ID" value="NZ_QGDT01000014.1"/>
</dbReference>
<dbReference type="Pfam" id="PF07687">
    <property type="entry name" value="M20_dimer"/>
    <property type="match status" value="1"/>
</dbReference>
<dbReference type="InterPro" id="IPR017439">
    <property type="entry name" value="Amidohydrolase"/>
</dbReference>
<evidence type="ECO:0000313" key="4">
    <source>
        <dbReference type="EMBL" id="PWJ55276.1"/>
    </source>
</evidence>
<dbReference type="FunFam" id="3.30.70.360:FF:000001">
    <property type="entry name" value="N-acetyldiaminopimelate deacetylase"/>
    <property type="match status" value="1"/>
</dbReference>
<evidence type="ECO:0000256" key="2">
    <source>
        <dbReference type="PIRSR" id="PIRSR005962-1"/>
    </source>
</evidence>
<dbReference type="InterPro" id="IPR002933">
    <property type="entry name" value="Peptidase_M20"/>
</dbReference>
<protein>
    <submittedName>
        <fullName evidence="4">Amidohydrolase</fullName>
    </submittedName>
</protein>
<dbReference type="PANTHER" id="PTHR11014">
    <property type="entry name" value="PEPTIDASE M20 FAMILY MEMBER"/>
    <property type="match status" value="1"/>
</dbReference>
<name>A0A316ABX1_9BACT</name>
<dbReference type="InterPro" id="IPR011650">
    <property type="entry name" value="Peptidase_M20_dimer"/>
</dbReference>
<gene>
    <name evidence="4" type="ORF">CLV98_11445</name>
</gene>
<reference evidence="4 5" key="1">
    <citation type="submission" date="2018-03" db="EMBL/GenBank/DDBJ databases">
        <title>Genomic Encyclopedia of Archaeal and Bacterial Type Strains, Phase II (KMG-II): from individual species to whole genera.</title>
        <authorList>
            <person name="Goeker M."/>
        </authorList>
    </citation>
    <scope>NUCLEOTIDE SEQUENCE [LARGE SCALE GENOMIC DNA]</scope>
    <source>
        <strain evidence="4 5">DSM 100346</strain>
    </source>
</reference>
<dbReference type="PIRSF" id="PIRSF005962">
    <property type="entry name" value="Pept_M20D_amidohydro"/>
    <property type="match status" value="1"/>
</dbReference>
<dbReference type="Proteomes" id="UP000245880">
    <property type="component" value="Unassembled WGS sequence"/>
</dbReference>
<keyword evidence="5" id="KW-1185">Reference proteome</keyword>
<feature type="domain" description="Peptidase M20 dimerisation" evidence="3">
    <location>
        <begin position="195"/>
        <end position="285"/>
    </location>
</feature>
<evidence type="ECO:0000256" key="1">
    <source>
        <dbReference type="ARBA" id="ARBA00022801"/>
    </source>
</evidence>
<keyword evidence="2" id="KW-0464">Manganese</keyword>
<dbReference type="EMBL" id="QGDT01000014">
    <property type="protein sequence ID" value="PWJ55276.1"/>
    <property type="molecule type" value="Genomic_DNA"/>
</dbReference>
<keyword evidence="2" id="KW-0479">Metal-binding</keyword>
<dbReference type="SUPFAM" id="SSF53187">
    <property type="entry name" value="Zn-dependent exopeptidases"/>
    <property type="match status" value="1"/>
</dbReference>
<keyword evidence="1 4" id="KW-0378">Hydrolase</keyword>
<dbReference type="OrthoDB" id="9776731at2"/>
<dbReference type="Gene3D" id="3.30.70.360">
    <property type="match status" value="1"/>
</dbReference>
<feature type="binding site" evidence="2">
    <location>
        <position position="109"/>
    </location>
    <ligand>
        <name>Mn(2+)</name>
        <dbReference type="ChEBI" id="CHEBI:29035"/>
        <label>2</label>
    </ligand>
</feature>
<dbReference type="Pfam" id="PF01546">
    <property type="entry name" value="Peptidase_M20"/>
    <property type="match status" value="1"/>
</dbReference>
<sequence>MIDIQEKIKALAKQQSERVIANRHHLHQNPELSFAEHKTAEFVARELKSYGLEPQEGVAGTGLVVLIEGRNPSSKIVGLRADMDALPIQEANDVPYKSLNPGVMHACGHDVHTSSLLGTANILSQLKEEFEGTLKLVFQPAEEKAPGGASIMIKEGVLENPKPASMIGQHVAPNVPVGKIGFREGMYMASTDELYLTVKGKGGHAAAPHQLVDPVLMASHIIVALQQIISRNRNPANPSVLSFGRFIADGVTNVIPNEVNIQGTWRCLDEEWREDGLQRMKKMAEMMAESMGGSCDFQIVRGYPFLKNHPELTRRVRAAATSYMGAENIVDLDLWMAGEDFAFYSQVVDSCFYRLGTRNEAKGIVSGVHTPTFNIDESALEISTGLMSWLAISELSDRGYTV</sequence>
<feature type="binding site" evidence="2">
    <location>
        <position position="369"/>
    </location>
    <ligand>
        <name>Mn(2+)</name>
        <dbReference type="ChEBI" id="CHEBI:29035"/>
        <label>2</label>
    </ligand>
</feature>
<dbReference type="PANTHER" id="PTHR11014:SF63">
    <property type="entry name" value="METALLOPEPTIDASE, PUTATIVE (AFU_ORTHOLOGUE AFUA_6G09600)-RELATED"/>
    <property type="match status" value="1"/>
</dbReference>
<dbReference type="Gene3D" id="3.40.630.10">
    <property type="entry name" value="Zn peptidases"/>
    <property type="match status" value="1"/>
</dbReference>
<dbReference type="GO" id="GO:0046872">
    <property type="term" value="F:metal ion binding"/>
    <property type="evidence" value="ECO:0007669"/>
    <property type="project" value="UniProtKB-KW"/>
</dbReference>
<dbReference type="SUPFAM" id="SSF55031">
    <property type="entry name" value="Bacterial exopeptidase dimerisation domain"/>
    <property type="match status" value="1"/>
</dbReference>
<feature type="binding site" evidence="2">
    <location>
        <position position="143"/>
    </location>
    <ligand>
        <name>Mn(2+)</name>
        <dbReference type="ChEBI" id="CHEBI:29035"/>
        <label>2</label>
    </ligand>
</feature>
<dbReference type="CDD" id="cd03886">
    <property type="entry name" value="M20_Acy1"/>
    <property type="match status" value="1"/>
</dbReference>
<evidence type="ECO:0000259" key="3">
    <source>
        <dbReference type="Pfam" id="PF07687"/>
    </source>
</evidence>
<dbReference type="GO" id="GO:0050118">
    <property type="term" value="F:N-acetyldiaminopimelate deacetylase activity"/>
    <property type="evidence" value="ECO:0007669"/>
    <property type="project" value="UniProtKB-ARBA"/>
</dbReference>
<dbReference type="GO" id="GO:0019877">
    <property type="term" value="P:diaminopimelate biosynthetic process"/>
    <property type="evidence" value="ECO:0007669"/>
    <property type="project" value="UniProtKB-ARBA"/>
</dbReference>